<name>A0AAD8AJ68_DIPPU</name>
<dbReference type="GO" id="GO:0048513">
    <property type="term" value="P:animal organ development"/>
    <property type="evidence" value="ECO:0007669"/>
    <property type="project" value="UniProtKB-ARBA"/>
</dbReference>
<protein>
    <submittedName>
        <fullName evidence="1">Uncharacterized protein</fullName>
    </submittedName>
</protein>
<gene>
    <name evidence="1" type="ORF">L9F63_026735</name>
</gene>
<sequence>CECHGHGDNCDAVTGEQCNCQNNTESDTTSCTSNKNSNQCWKSQCSKCRELYMGNPTDGHQCYRQMTVDSKFCFDAITLEECKMKPKPLNSGQTVFLLYNLGL</sequence>
<comment type="caution">
    <text evidence="1">The sequence shown here is derived from an EMBL/GenBank/DDBJ whole genome shotgun (WGS) entry which is preliminary data.</text>
</comment>
<evidence type="ECO:0000313" key="2">
    <source>
        <dbReference type="Proteomes" id="UP001233999"/>
    </source>
</evidence>
<dbReference type="GO" id="GO:0048731">
    <property type="term" value="P:system development"/>
    <property type="evidence" value="ECO:0007669"/>
    <property type="project" value="UniProtKB-ARBA"/>
</dbReference>
<evidence type="ECO:0000313" key="1">
    <source>
        <dbReference type="EMBL" id="KAJ9598733.1"/>
    </source>
</evidence>
<dbReference type="AlphaFoldDB" id="A0AAD8AJ68"/>
<organism evidence="1 2">
    <name type="scientific">Diploptera punctata</name>
    <name type="common">Pacific beetle cockroach</name>
    <dbReference type="NCBI Taxonomy" id="6984"/>
    <lineage>
        <taxon>Eukaryota</taxon>
        <taxon>Metazoa</taxon>
        <taxon>Ecdysozoa</taxon>
        <taxon>Arthropoda</taxon>
        <taxon>Hexapoda</taxon>
        <taxon>Insecta</taxon>
        <taxon>Pterygota</taxon>
        <taxon>Neoptera</taxon>
        <taxon>Polyneoptera</taxon>
        <taxon>Dictyoptera</taxon>
        <taxon>Blattodea</taxon>
        <taxon>Blaberoidea</taxon>
        <taxon>Blaberidae</taxon>
        <taxon>Diplopterinae</taxon>
        <taxon>Diploptera</taxon>
    </lineage>
</organism>
<dbReference type="CDD" id="cd00055">
    <property type="entry name" value="EGF_Lam"/>
    <property type="match status" value="1"/>
</dbReference>
<feature type="non-terminal residue" evidence="1">
    <location>
        <position position="103"/>
    </location>
</feature>
<accession>A0AAD8AJ68</accession>
<keyword evidence="2" id="KW-1185">Reference proteome</keyword>
<dbReference type="EMBL" id="JASPKZ010001190">
    <property type="protein sequence ID" value="KAJ9598733.1"/>
    <property type="molecule type" value="Genomic_DNA"/>
</dbReference>
<dbReference type="InterPro" id="IPR002049">
    <property type="entry name" value="LE_dom"/>
</dbReference>
<reference evidence="1" key="1">
    <citation type="journal article" date="2023" name="IScience">
        <title>Live-bearing cockroach genome reveals convergent evolutionary mechanisms linked to viviparity in insects and beyond.</title>
        <authorList>
            <person name="Fouks B."/>
            <person name="Harrison M.C."/>
            <person name="Mikhailova A.A."/>
            <person name="Marchal E."/>
            <person name="English S."/>
            <person name="Carruthers M."/>
            <person name="Jennings E.C."/>
            <person name="Chiamaka E.L."/>
            <person name="Frigard R.A."/>
            <person name="Pippel M."/>
            <person name="Attardo G.M."/>
            <person name="Benoit J.B."/>
            <person name="Bornberg-Bauer E."/>
            <person name="Tobe S.S."/>
        </authorList>
    </citation>
    <scope>NUCLEOTIDE SEQUENCE</scope>
    <source>
        <strain evidence="1">Stay&amp;Tobe</strain>
    </source>
</reference>
<dbReference type="Proteomes" id="UP001233999">
    <property type="component" value="Unassembled WGS sequence"/>
</dbReference>
<proteinExistence type="predicted"/>
<reference evidence="1" key="2">
    <citation type="submission" date="2023-05" db="EMBL/GenBank/DDBJ databases">
        <authorList>
            <person name="Fouks B."/>
        </authorList>
    </citation>
    <scope>NUCLEOTIDE SEQUENCE</scope>
    <source>
        <strain evidence="1">Stay&amp;Tobe</strain>
        <tissue evidence="1">Testes</tissue>
    </source>
</reference>